<dbReference type="Proteomes" id="UP000035720">
    <property type="component" value="Unassembled WGS sequence"/>
</dbReference>
<dbReference type="RefSeq" id="WP_048545700.1">
    <property type="nucleotide sequence ID" value="NZ_HF571038.1"/>
</dbReference>
<dbReference type="EMBL" id="CAJC01000149">
    <property type="protein sequence ID" value="CCI53408.1"/>
    <property type="molecule type" value="Genomic_DNA"/>
</dbReference>
<evidence type="ECO:0000313" key="2">
    <source>
        <dbReference type="EMBL" id="CCI53408.1"/>
    </source>
</evidence>
<feature type="domain" description="ArsA/GET3 Anion-transporting ATPase-like" evidence="1">
    <location>
        <begin position="12"/>
        <end position="182"/>
    </location>
</feature>
<dbReference type="STRING" id="1193518.BN13_390025"/>
<dbReference type="SUPFAM" id="SSF52540">
    <property type="entry name" value="P-loop containing nucleoside triphosphate hydrolases"/>
    <property type="match status" value="1"/>
</dbReference>
<dbReference type="GO" id="GO:0005524">
    <property type="term" value="F:ATP binding"/>
    <property type="evidence" value="ECO:0007669"/>
    <property type="project" value="InterPro"/>
</dbReference>
<accession>A0A077MEJ9</accession>
<name>A0A077MEJ9_9MICO</name>
<dbReference type="InterPro" id="IPR016300">
    <property type="entry name" value="ATPase_ArsA/GET3"/>
</dbReference>
<evidence type="ECO:0000259" key="1">
    <source>
        <dbReference type="Pfam" id="PF02374"/>
    </source>
</evidence>
<keyword evidence="3" id="KW-1185">Reference proteome</keyword>
<evidence type="ECO:0000313" key="3">
    <source>
        <dbReference type="Proteomes" id="UP000035720"/>
    </source>
</evidence>
<sequence length="332" mass="35037">MPSTSPSHGVRLHVVTGKGGTGKTTVAAALALALARQGRRVLLVEVEDRQGISQLFDISPLGHEEVQILADPSGGSLWGLSVEPKAALMEYLQKFYKLGRAGALLQKAGAVDFATTIAPGLRDVLLIGKVYEAVGRTQGRAKERVYDAVVLDAPPTGRVVRFLGVNDELAQLARMGPIRNQADSITALLQSRATVVHLVTLLEEMPVQECLDAMAELAAGGLHVGGIVVNEVRDPVLSDDDLDAIASGAAPELADRVAGDLESVGIKNPDKVSAILLREASDHVDRLDLQAEQDQRIQAQGRAVFYLPALSGGIEAGGIGVLADELTTQEMV</sequence>
<dbReference type="PANTHER" id="PTHR10803">
    <property type="entry name" value="ARSENICAL PUMP-DRIVING ATPASE ARSENITE-TRANSLOCATING ATPASE"/>
    <property type="match status" value="1"/>
</dbReference>
<dbReference type="Gene3D" id="3.40.50.300">
    <property type="entry name" value="P-loop containing nucleotide triphosphate hydrolases"/>
    <property type="match status" value="1"/>
</dbReference>
<dbReference type="OrthoDB" id="5242836at2"/>
<dbReference type="PANTHER" id="PTHR10803:SF31">
    <property type="entry name" value="ATPASE RV3679-RELATED"/>
    <property type="match status" value="1"/>
</dbReference>
<dbReference type="InterPro" id="IPR025723">
    <property type="entry name" value="ArsA/GET3_ATPase-like"/>
</dbReference>
<organism evidence="2 3">
    <name type="scientific">Nostocoides jenkinsii Ben 74</name>
    <dbReference type="NCBI Taxonomy" id="1193518"/>
    <lineage>
        <taxon>Bacteria</taxon>
        <taxon>Bacillati</taxon>
        <taxon>Actinomycetota</taxon>
        <taxon>Actinomycetes</taxon>
        <taxon>Micrococcales</taxon>
        <taxon>Intrasporangiaceae</taxon>
        <taxon>Nostocoides</taxon>
    </lineage>
</organism>
<dbReference type="AlphaFoldDB" id="A0A077MEJ9"/>
<dbReference type="Pfam" id="PF02374">
    <property type="entry name" value="ArsA_ATPase"/>
    <property type="match status" value="1"/>
</dbReference>
<reference evidence="2 3" key="1">
    <citation type="journal article" date="2013" name="ISME J.">
        <title>A metabolic model for members of the genus Tetrasphaera involved in enhanced biological phosphorus removal.</title>
        <authorList>
            <person name="Kristiansen R."/>
            <person name="Nguyen H.T.T."/>
            <person name="Saunders A.M."/>
            <person name="Nielsen J.L."/>
            <person name="Wimmer R."/>
            <person name="Le V.Q."/>
            <person name="McIlroy S.J."/>
            <person name="Petrovski S."/>
            <person name="Seviour R.J."/>
            <person name="Calteau A."/>
            <person name="Nielsen K.L."/>
            <person name="Nielsen P.H."/>
        </authorList>
    </citation>
    <scope>NUCLEOTIDE SEQUENCE [LARGE SCALE GENOMIC DNA]</scope>
    <source>
        <strain evidence="2 3">Ben 74</strain>
    </source>
</reference>
<gene>
    <name evidence="2" type="ORF">BN13_390025</name>
</gene>
<proteinExistence type="predicted"/>
<comment type="caution">
    <text evidence="2">The sequence shown here is derived from an EMBL/GenBank/DDBJ whole genome shotgun (WGS) entry which is preliminary data.</text>
</comment>
<protein>
    <recommendedName>
        <fullName evidence="1">ArsA/GET3 Anion-transporting ATPase-like domain-containing protein</fullName>
    </recommendedName>
</protein>
<dbReference type="GO" id="GO:0016887">
    <property type="term" value="F:ATP hydrolysis activity"/>
    <property type="evidence" value="ECO:0007669"/>
    <property type="project" value="InterPro"/>
</dbReference>
<dbReference type="InterPro" id="IPR027417">
    <property type="entry name" value="P-loop_NTPase"/>
</dbReference>